<dbReference type="InterPro" id="IPR011009">
    <property type="entry name" value="Kinase-like_dom_sf"/>
</dbReference>
<dbReference type="SUPFAM" id="SSF56112">
    <property type="entry name" value="Protein kinase-like (PK-like)"/>
    <property type="match status" value="1"/>
</dbReference>
<dbReference type="GO" id="GO:0005524">
    <property type="term" value="F:ATP binding"/>
    <property type="evidence" value="ECO:0007669"/>
    <property type="project" value="UniProtKB-KW"/>
</dbReference>
<dbReference type="KEGG" id="chya:V22_13220"/>
<dbReference type="AlphaFoldDB" id="A0A517T6U2"/>
<evidence type="ECO:0000256" key="2">
    <source>
        <dbReference type="ARBA" id="ARBA00022679"/>
    </source>
</evidence>
<proteinExistence type="predicted"/>
<dbReference type="SUPFAM" id="SSF48452">
    <property type="entry name" value="TPR-like"/>
    <property type="match status" value="1"/>
</dbReference>
<dbReference type="InterPro" id="IPR050660">
    <property type="entry name" value="NEK_Ser/Thr_kinase"/>
</dbReference>
<dbReference type="PROSITE" id="PS50011">
    <property type="entry name" value="PROTEIN_KINASE_DOM"/>
    <property type="match status" value="1"/>
</dbReference>
<dbReference type="OrthoDB" id="6111975at2"/>
<dbReference type="PROSITE" id="PS00108">
    <property type="entry name" value="PROTEIN_KINASE_ST"/>
    <property type="match status" value="1"/>
</dbReference>
<evidence type="ECO:0000256" key="1">
    <source>
        <dbReference type="ARBA" id="ARBA00012513"/>
    </source>
</evidence>
<dbReference type="PANTHER" id="PTHR43671">
    <property type="entry name" value="SERINE/THREONINE-PROTEIN KINASE NEK"/>
    <property type="match status" value="1"/>
</dbReference>
<keyword evidence="3" id="KW-0547">Nucleotide-binding</keyword>
<name>A0A517T6U2_9PLAN</name>
<gene>
    <name evidence="7" type="primary">prkC_5</name>
    <name evidence="7" type="ORF">V22_13220</name>
</gene>
<evidence type="ECO:0000256" key="5">
    <source>
        <dbReference type="ARBA" id="ARBA00022840"/>
    </source>
</evidence>
<dbReference type="InterPro" id="IPR000719">
    <property type="entry name" value="Prot_kinase_dom"/>
</dbReference>
<keyword evidence="5" id="KW-0067">ATP-binding</keyword>
<dbReference type="Gene3D" id="1.25.40.10">
    <property type="entry name" value="Tetratricopeptide repeat domain"/>
    <property type="match status" value="1"/>
</dbReference>
<feature type="domain" description="Protein kinase" evidence="6">
    <location>
        <begin position="86"/>
        <end position="358"/>
    </location>
</feature>
<sequence>MNELIHGQGLENTTALVSIFRAWQSLGTAPDTDETQSFLSKVPEQQRAFLRELFSNVRCEPDSSTSGLSHLLSVRWPAAGDSFGDYELIKLIGEGPHSRVYDAIQQNLGPRPVVLKVTYIPSHEAHALARLEHENIMPVYGVSDVDGFQAICMKKLDGQPLATVLQSCKNEPPEMMVGRVLDCGKQLLAALRHAHGSGIIHGDVKPENVFVEQNGVHRLMDFGSSIELYGTSLFAGGTPSYMATEQLRFMESGDPSGIGPHTDCFGLGVLLYYAWTGRLPFGLHHLENVSLSIEQRFQAVLFTMRERLISPGLCSLLERMLSPAAETRPSLDEVAAELNRLNSTPCRVLQYSRLHPLTITATTIALGALSYGIFMLVCSLSMTNADRYEIGCDLFGRGQFAQADNQLEQLLSADAPLEIKANVAWTKLCAGDSFLALSALNPLCNSDPSGRCDAATAAAVFYSNRDSQIAEMRLDEAERKGFQSISHYCNRAFILILRSRFEEASLCLDKAEKMDPSDPQIAWLRLYRELRSPTDEMGLPRLEVLRDARLESPPKEGRFLLWLVLAWANHMKNDRSYESDFERAFQRAYSAGITRQEARDVVLGVESVPYSVRSLIDDENAWKPIIRSQGWEFMDPFDGDLPFPNASYSY</sequence>
<organism evidence="7 8">
    <name type="scientific">Calycomorphotria hydatis</name>
    <dbReference type="NCBI Taxonomy" id="2528027"/>
    <lineage>
        <taxon>Bacteria</taxon>
        <taxon>Pseudomonadati</taxon>
        <taxon>Planctomycetota</taxon>
        <taxon>Planctomycetia</taxon>
        <taxon>Planctomycetales</taxon>
        <taxon>Planctomycetaceae</taxon>
        <taxon>Calycomorphotria</taxon>
    </lineage>
</organism>
<dbReference type="EMBL" id="CP036316">
    <property type="protein sequence ID" value="QDT64091.1"/>
    <property type="molecule type" value="Genomic_DNA"/>
</dbReference>
<dbReference type="Gene3D" id="1.10.510.10">
    <property type="entry name" value="Transferase(Phosphotransferase) domain 1"/>
    <property type="match status" value="1"/>
</dbReference>
<dbReference type="Pfam" id="PF00069">
    <property type="entry name" value="Pkinase"/>
    <property type="match status" value="1"/>
</dbReference>
<evidence type="ECO:0000313" key="8">
    <source>
        <dbReference type="Proteomes" id="UP000319976"/>
    </source>
</evidence>
<dbReference type="RefSeq" id="WP_145260968.1">
    <property type="nucleotide sequence ID" value="NZ_CP036316.1"/>
</dbReference>
<keyword evidence="8" id="KW-1185">Reference proteome</keyword>
<dbReference type="CDD" id="cd14014">
    <property type="entry name" value="STKc_PknB_like"/>
    <property type="match status" value="1"/>
</dbReference>
<evidence type="ECO:0000259" key="6">
    <source>
        <dbReference type="PROSITE" id="PS50011"/>
    </source>
</evidence>
<accession>A0A517T6U2</accession>
<evidence type="ECO:0000256" key="4">
    <source>
        <dbReference type="ARBA" id="ARBA00022777"/>
    </source>
</evidence>
<protein>
    <recommendedName>
        <fullName evidence="1">non-specific serine/threonine protein kinase</fullName>
        <ecNumber evidence="1">2.7.11.1</ecNumber>
    </recommendedName>
</protein>
<dbReference type="Proteomes" id="UP000319976">
    <property type="component" value="Chromosome"/>
</dbReference>
<dbReference type="SMART" id="SM00220">
    <property type="entry name" value="S_TKc"/>
    <property type="match status" value="1"/>
</dbReference>
<keyword evidence="4 7" id="KW-0418">Kinase</keyword>
<keyword evidence="2 7" id="KW-0808">Transferase</keyword>
<evidence type="ECO:0000256" key="3">
    <source>
        <dbReference type="ARBA" id="ARBA00022741"/>
    </source>
</evidence>
<dbReference type="InterPro" id="IPR011990">
    <property type="entry name" value="TPR-like_helical_dom_sf"/>
</dbReference>
<reference evidence="7 8" key="1">
    <citation type="submission" date="2019-02" db="EMBL/GenBank/DDBJ databases">
        <title>Deep-cultivation of Planctomycetes and their phenomic and genomic characterization uncovers novel biology.</title>
        <authorList>
            <person name="Wiegand S."/>
            <person name="Jogler M."/>
            <person name="Boedeker C."/>
            <person name="Pinto D."/>
            <person name="Vollmers J."/>
            <person name="Rivas-Marin E."/>
            <person name="Kohn T."/>
            <person name="Peeters S.H."/>
            <person name="Heuer A."/>
            <person name="Rast P."/>
            <person name="Oberbeckmann S."/>
            <person name="Bunk B."/>
            <person name="Jeske O."/>
            <person name="Meyerdierks A."/>
            <person name="Storesund J.E."/>
            <person name="Kallscheuer N."/>
            <person name="Luecker S."/>
            <person name="Lage O.M."/>
            <person name="Pohl T."/>
            <person name="Merkel B.J."/>
            <person name="Hornburger P."/>
            <person name="Mueller R.-W."/>
            <person name="Bruemmer F."/>
            <person name="Labrenz M."/>
            <person name="Spormann A.M."/>
            <person name="Op den Camp H."/>
            <person name="Overmann J."/>
            <person name="Amann R."/>
            <person name="Jetten M.S.M."/>
            <person name="Mascher T."/>
            <person name="Medema M.H."/>
            <person name="Devos D.P."/>
            <person name="Kaster A.-K."/>
            <person name="Ovreas L."/>
            <person name="Rohde M."/>
            <person name="Galperin M.Y."/>
            <person name="Jogler C."/>
        </authorList>
    </citation>
    <scope>NUCLEOTIDE SEQUENCE [LARGE SCALE GENOMIC DNA]</scope>
    <source>
        <strain evidence="7 8">V22</strain>
    </source>
</reference>
<dbReference type="InterPro" id="IPR008271">
    <property type="entry name" value="Ser/Thr_kinase_AS"/>
</dbReference>
<dbReference type="EC" id="2.7.11.1" evidence="1"/>
<dbReference type="GO" id="GO:0004674">
    <property type="term" value="F:protein serine/threonine kinase activity"/>
    <property type="evidence" value="ECO:0007669"/>
    <property type="project" value="UniProtKB-EC"/>
</dbReference>
<dbReference type="PANTHER" id="PTHR43671:SF13">
    <property type="entry name" value="SERINE_THREONINE-PROTEIN KINASE NEK2"/>
    <property type="match status" value="1"/>
</dbReference>
<evidence type="ECO:0000313" key="7">
    <source>
        <dbReference type="EMBL" id="QDT64091.1"/>
    </source>
</evidence>